<protein>
    <submittedName>
        <fullName evidence="5">Sigma-70 family RNA polymerase sigma factor</fullName>
    </submittedName>
</protein>
<dbReference type="PANTHER" id="PTHR30273">
    <property type="entry name" value="PERIPLASMIC SIGNAL SENSOR AND SIGMA FACTOR ACTIVATOR FECR-RELATED"/>
    <property type="match status" value="1"/>
</dbReference>
<reference evidence="6" key="1">
    <citation type="submission" date="2024-03" db="EMBL/GenBank/DDBJ databases">
        <title>Chitinophaga horti sp. nov., isolated from garden soil.</title>
        <authorList>
            <person name="Lee D.S."/>
            <person name="Han D.M."/>
            <person name="Baek J.H."/>
            <person name="Choi D.G."/>
            <person name="Jeon J.H."/>
            <person name="Jeon C.O."/>
        </authorList>
    </citation>
    <scope>NUCLEOTIDE SEQUENCE [LARGE SCALE GENOMIC DNA]</scope>
    <source>
        <strain evidence="6">GPA1</strain>
    </source>
</reference>
<dbReference type="InterPro" id="IPR013324">
    <property type="entry name" value="RNA_pol_sigma_r3/r4-like"/>
</dbReference>
<dbReference type="PANTHER" id="PTHR30273:SF2">
    <property type="entry name" value="PROTEIN FECR"/>
    <property type="match status" value="1"/>
</dbReference>
<dbReference type="CDD" id="cd06171">
    <property type="entry name" value="Sigma70_r4"/>
    <property type="match status" value="1"/>
</dbReference>
<dbReference type="Proteomes" id="UP001485459">
    <property type="component" value="Chromosome"/>
</dbReference>
<evidence type="ECO:0000313" key="6">
    <source>
        <dbReference type="Proteomes" id="UP001485459"/>
    </source>
</evidence>
<dbReference type="SUPFAM" id="SSF88659">
    <property type="entry name" value="Sigma3 and sigma4 domains of RNA polymerase sigma factors"/>
    <property type="match status" value="1"/>
</dbReference>
<dbReference type="Pfam" id="PF04773">
    <property type="entry name" value="FecR"/>
    <property type="match status" value="1"/>
</dbReference>
<dbReference type="Gene3D" id="1.10.1740.10">
    <property type="match status" value="1"/>
</dbReference>
<dbReference type="InterPro" id="IPR014284">
    <property type="entry name" value="RNA_pol_sigma-70_dom"/>
</dbReference>
<dbReference type="InterPro" id="IPR032508">
    <property type="entry name" value="FecR_C"/>
</dbReference>
<name>A0ABZ2YMF7_9BACT</name>
<evidence type="ECO:0000313" key="5">
    <source>
        <dbReference type="EMBL" id="WZN40589.1"/>
    </source>
</evidence>
<evidence type="ECO:0000259" key="2">
    <source>
        <dbReference type="Pfam" id="PF04773"/>
    </source>
</evidence>
<dbReference type="Pfam" id="PF04542">
    <property type="entry name" value="Sigma70_r2"/>
    <property type="match status" value="1"/>
</dbReference>
<sequence>MTSGSLPYSDSSLLSRIAEGDEAAFADLFNQYSGPLSRISMRMLQSEAASQEVLQDFFIKLWLNRARLAEVTAPGPWLRKVLIRECLQYLRKSALYRSKLDGLPTIADSQNRAIQALSVKEIQEAVGRALDSMPPQRKLIYRMSRERGMTTKAIAAELGLSDGYVRNALSAALQTIRGFLPPMDLLPVVVILYFFSRDSDNTLPRASSIGMDHSRITYIVGRYLSQSLTEAEQAALGDMLRDPAYHDALLAAFDAQAGELDMSVPMDASLLPMLHTALASDRPPVRVASRRRWLWTAAAAVLAVVAGGYLWLSRPDAPSKPAVMAEKRAIVPGREGAVLTLADGSEVVLDSLSNGTIAQQQGAQLVLDNAQLSYRPEDEGSGKMAYNTISTPRGRQFRIVLSDGTQVWLNAASSLKYPVAFGEGERLVEMKGEAYFDVAPDAKKPFRVQVNQRAGITVLGTQFNVNAYDNEKSIAATLLRGSVHVSAHAQGQAAGVILRPGQQAQIAGNGIRVDEHADTERVTAWKNGLFSFEGLAFADIMRQLERWYDIEVVYEKGIPDIEFEGQMTRDVPLDGLLTILSRSGVQFRIEGRKLIVQQ</sequence>
<dbReference type="Pfam" id="PF16344">
    <property type="entry name" value="FecR_C"/>
    <property type="match status" value="1"/>
</dbReference>
<dbReference type="InterPro" id="IPR006860">
    <property type="entry name" value="FecR"/>
</dbReference>
<dbReference type="Gene3D" id="2.60.120.1440">
    <property type="match status" value="1"/>
</dbReference>
<evidence type="ECO:0000259" key="1">
    <source>
        <dbReference type="Pfam" id="PF04542"/>
    </source>
</evidence>
<proteinExistence type="predicted"/>
<dbReference type="Gene3D" id="1.10.10.10">
    <property type="entry name" value="Winged helix-like DNA-binding domain superfamily/Winged helix DNA-binding domain"/>
    <property type="match status" value="1"/>
</dbReference>
<dbReference type="SUPFAM" id="SSF88946">
    <property type="entry name" value="Sigma2 domain of RNA polymerase sigma factors"/>
    <property type="match status" value="1"/>
</dbReference>
<dbReference type="InterPro" id="IPR007627">
    <property type="entry name" value="RNA_pol_sigma70_r2"/>
</dbReference>
<feature type="domain" description="FecR protein" evidence="2">
    <location>
        <begin position="388"/>
        <end position="483"/>
    </location>
</feature>
<gene>
    <name evidence="5" type="ORF">WJU16_21735</name>
</gene>
<dbReference type="EMBL" id="CP149822">
    <property type="protein sequence ID" value="WZN40589.1"/>
    <property type="molecule type" value="Genomic_DNA"/>
</dbReference>
<dbReference type="Gene3D" id="3.55.50.30">
    <property type="match status" value="1"/>
</dbReference>
<feature type="domain" description="RNA polymerase sigma factor 70 region 4 type 2" evidence="3">
    <location>
        <begin position="124"/>
        <end position="175"/>
    </location>
</feature>
<dbReference type="InterPro" id="IPR036388">
    <property type="entry name" value="WH-like_DNA-bd_sf"/>
</dbReference>
<dbReference type="RefSeq" id="WP_341835504.1">
    <property type="nucleotide sequence ID" value="NZ_CP149822.1"/>
</dbReference>
<organism evidence="5 6">
    <name type="scientific">Chitinophaga pollutisoli</name>
    <dbReference type="NCBI Taxonomy" id="3133966"/>
    <lineage>
        <taxon>Bacteria</taxon>
        <taxon>Pseudomonadati</taxon>
        <taxon>Bacteroidota</taxon>
        <taxon>Chitinophagia</taxon>
        <taxon>Chitinophagales</taxon>
        <taxon>Chitinophagaceae</taxon>
        <taxon>Chitinophaga</taxon>
    </lineage>
</organism>
<dbReference type="InterPro" id="IPR012373">
    <property type="entry name" value="Ferrdict_sens_TM"/>
</dbReference>
<feature type="domain" description="Protein FecR C-terminal" evidence="4">
    <location>
        <begin position="530"/>
        <end position="596"/>
    </location>
</feature>
<feature type="domain" description="RNA polymerase sigma-70 region 2" evidence="1">
    <location>
        <begin position="28"/>
        <end position="93"/>
    </location>
</feature>
<dbReference type="Pfam" id="PF08281">
    <property type="entry name" value="Sigma70_r4_2"/>
    <property type="match status" value="1"/>
</dbReference>
<accession>A0ABZ2YMF7</accession>
<dbReference type="NCBIfam" id="TIGR02937">
    <property type="entry name" value="sigma70-ECF"/>
    <property type="match status" value="1"/>
</dbReference>
<dbReference type="InterPro" id="IPR013249">
    <property type="entry name" value="RNA_pol_sigma70_r4_t2"/>
</dbReference>
<evidence type="ECO:0000259" key="4">
    <source>
        <dbReference type="Pfam" id="PF16344"/>
    </source>
</evidence>
<evidence type="ECO:0000259" key="3">
    <source>
        <dbReference type="Pfam" id="PF08281"/>
    </source>
</evidence>
<keyword evidence="6" id="KW-1185">Reference proteome</keyword>
<dbReference type="InterPro" id="IPR013325">
    <property type="entry name" value="RNA_pol_sigma_r2"/>
</dbReference>